<evidence type="ECO:0000259" key="14">
    <source>
        <dbReference type="PROSITE" id="PS51352"/>
    </source>
</evidence>
<dbReference type="PIRSF" id="PIRSF000239">
    <property type="entry name" value="AHPC"/>
    <property type="match status" value="1"/>
</dbReference>
<dbReference type="InterPro" id="IPR013766">
    <property type="entry name" value="Thioredoxin_domain"/>
</dbReference>
<evidence type="ECO:0000256" key="7">
    <source>
        <dbReference type="ARBA" id="ARBA00023157"/>
    </source>
</evidence>
<evidence type="ECO:0000256" key="8">
    <source>
        <dbReference type="ARBA" id="ARBA00023284"/>
    </source>
</evidence>
<comment type="catalytic activity">
    <reaction evidence="12">
        <text>a hydroperoxide + [thioredoxin]-dithiol = an alcohol + [thioredoxin]-disulfide + H2O</text>
        <dbReference type="Rhea" id="RHEA:62620"/>
        <dbReference type="Rhea" id="RHEA-COMP:10698"/>
        <dbReference type="Rhea" id="RHEA-COMP:10700"/>
        <dbReference type="ChEBI" id="CHEBI:15377"/>
        <dbReference type="ChEBI" id="CHEBI:29950"/>
        <dbReference type="ChEBI" id="CHEBI:30879"/>
        <dbReference type="ChEBI" id="CHEBI:35924"/>
        <dbReference type="ChEBI" id="CHEBI:50058"/>
        <dbReference type="EC" id="1.11.1.24"/>
    </reaction>
</comment>
<evidence type="ECO:0000256" key="10">
    <source>
        <dbReference type="ARBA" id="ARBA00038489"/>
    </source>
</evidence>
<keyword evidence="16" id="KW-1185">Reference proteome</keyword>
<comment type="subunit">
    <text evidence="2">Monomer.</text>
</comment>
<dbReference type="InterPro" id="IPR000866">
    <property type="entry name" value="AhpC/TSA"/>
</dbReference>
<dbReference type="GO" id="GO:0005737">
    <property type="term" value="C:cytoplasm"/>
    <property type="evidence" value="ECO:0007669"/>
    <property type="project" value="TreeGrafter"/>
</dbReference>
<comment type="caution">
    <text evidence="15">The sequence shown here is derived from an EMBL/GenBank/DDBJ whole genome shotgun (WGS) entry which is preliminary data.</text>
</comment>
<dbReference type="InterPro" id="IPR024706">
    <property type="entry name" value="Peroxiredoxin_AhpC-typ"/>
</dbReference>
<evidence type="ECO:0000256" key="4">
    <source>
        <dbReference type="ARBA" id="ARBA00022559"/>
    </source>
</evidence>
<dbReference type="CDD" id="cd03017">
    <property type="entry name" value="PRX_BCP"/>
    <property type="match status" value="1"/>
</dbReference>
<protein>
    <recommendedName>
        <fullName evidence="3">thioredoxin-dependent peroxiredoxin</fullName>
        <ecNumber evidence="3">1.11.1.24</ecNumber>
    </recommendedName>
    <alternativeName>
        <fullName evidence="9">Thioredoxin peroxidase</fullName>
    </alternativeName>
    <alternativeName>
        <fullName evidence="11">Thioredoxin-dependent peroxiredoxin Bcp</fullName>
    </alternativeName>
</protein>
<dbReference type="FunFam" id="3.40.30.10:FF:000007">
    <property type="entry name" value="Thioredoxin-dependent thiol peroxidase"/>
    <property type="match status" value="1"/>
</dbReference>
<sequence length="153" mass="17100">MAVGDKIPDLTFESTDPKITSFKDLKGQNIVLYFYPKDNTPGCTLEGKDFRDLHDAFLKENTQVIGVSRDSLSSHEKFCGKHSLPFTLISDKDEKVCKAFGVIIEKNMFARLILGIERTTFLIDTQGVIKQIWPKVKVKGHAQAVLDAIKAAN</sequence>
<keyword evidence="7" id="KW-1015">Disulfide bond</keyword>
<evidence type="ECO:0000256" key="5">
    <source>
        <dbReference type="ARBA" id="ARBA00022862"/>
    </source>
</evidence>
<dbReference type="SUPFAM" id="SSF52833">
    <property type="entry name" value="Thioredoxin-like"/>
    <property type="match status" value="1"/>
</dbReference>
<dbReference type="PANTHER" id="PTHR42801:SF4">
    <property type="entry name" value="AHPC_TSA FAMILY PROTEIN"/>
    <property type="match status" value="1"/>
</dbReference>
<feature type="domain" description="Thioredoxin" evidence="14">
    <location>
        <begin position="1"/>
        <end position="153"/>
    </location>
</feature>
<dbReference type="GO" id="GO:0045454">
    <property type="term" value="P:cell redox homeostasis"/>
    <property type="evidence" value="ECO:0007669"/>
    <property type="project" value="TreeGrafter"/>
</dbReference>
<dbReference type="InterPro" id="IPR050924">
    <property type="entry name" value="Peroxiredoxin_BCP/PrxQ"/>
</dbReference>
<evidence type="ECO:0000313" key="16">
    <source>
        <dbReference type="Proteomes" id="UP000051497"/>
    </source>
</evidence>
<keyword evidence="6" id="KW-0560">Oxidoreductase</keyword>
<comment type="function">
    <text evidence="1">Thiol-specific peroxidase that catalyzes the reduction of hydrogen peroxide and organic hydroperoxides to water and alcohols, respectively. Plays a role in cell protection against oxidative stress by detoxifying peroxides and as sensor of hydrogen peroxide-mediated signaling events.</text>
</comment>
<evidence type="ECO:0000256" key="13">
    <source>
        <dbReference type="PIRSR" id="PIRSR000239-1"/>
    </source>
</evidence>
<accession>A0AAE3L8W8</accession>
<keyword evidence="5" id="KW-0049">Antioxidant</keyword>
<evidence type="ECO:0000256" key="2">
    <source>
        <dbReference type="ARBA" id="ARBA00011245"/>
    </source>
</evidence>
<evidence type="ECO:0000256" key="1">
    <source>
        <dbReference type="ARBA" id="ARBA00003330"/>
    </source>
</evidence>
<dbReference type="PANTHER" id="PTHR42801">
    <property type="entry name" value="THIOREDOXIN-DEPENDENT PEROXIDE REDUCTASE"/>
    <property type="match status" value="1"/>
</dbReference>
<evidence type="ECO:0000256" key="9">
    <source>
        <dbReference type="ARBA" id="ARBA00032824"/>
    </source>
</evidence>
<name>A0AAE3L8W8_9GAMM</name>
<dbReference type="GO" id="GO:0034599">
    <property type="term" value="P:cellular response to oxidative stress"/>
    <property type="evidence" value="ECO:0007669"/>
    <property type="project" value="TreeGrafter"/>
</dbReference>
<dbReference type="EMBL" id="LKAJ02000001">
    <property type="protein sequence ID" value="MCS5711300.1"/>
    <property type="molecule type" value="Genomic_DNA"/>
</dbReference>
<proteinExistence type="inferred from homology"/>
<dbReference type="AlphaFoldDB" id="A0AAE3L8W8"/>
<dbReference type="Pfam" id="PF00578">
    <property type="entry name" value="AhpC-TSA"/>
    <property type="match status" value="1"/>
</dbReference>
<dbReference type="Gene3D" id="3.40.30.10">
    <property type="entry name" value="Glutaredoxin"/>
    <property type="match status" value="1"/>
</dbReference>
<evidence type="ECO:0000256" key="11">
    <source>
        <dbReference type="ARBA" id="ARBA00042639"/>
    </source>
</evidence>
<dbReference type="InterPro" id="IPR036249">
    <property type="entry name" value="Thioredoxin-like_sf"/>
</dbReference>
<comment type="similarity">
    <text evidence="10">Belongs to the peroxiredoxin family. BCP/PrxQ subfamily.</text>
</comment>
<evidence type="ECO:0000256" key="6">
    <source>
        <dbReference type="ARBA" id="ARBA00023002"/>
    </source>
</evidence>
<dbReference type="PROSITE" id="PS51352">
    <property type="entry name" value="THIOREDOXIN_2"/>
    <property type="match status" value="1"/>
</dbReference>
<gene>
    <name evidence="15" type="ORF">HT99x_007625</name>
</gene>
<evidence type="ECO:0000313" key="15">
    <source>
        <dbReference type="EMBL" id="MCS5711300.1"/>
    </source>
</evidence>
<evidence type="ECO:0000256" key="3">
    <source>
        <dbReference type="ARBA" id="ARBA00013017"/>
    </source>
</evidence>
<dbReference type="GO" id="GO:0008379">
    <property type="term" value="F:thioredoxin peroxidase activity"/>
    <property type="evidence" value="ECO:0007669"/>
    <property type="project" value="TreeGrafter"/>
</dbReference>
<dbReference type="Proteomes" id="UP000051497">
    <property type="component" value="Unassembled WGS sequence"/>
</dbReference>
<keyword evidence="8" id="KW-0676">Redox-active center</keyword>
<reference evidence="15" key="2">
    <citation type="submission" date="2021-06" db="EMBL/GenBank/DDBJ databases">
        <title>Genomic Description and Analysis of Intracellular Bacteria, Candidatus Berkiella cookevillensis and Candidatus Berkiella aquae.</title>
        <authorList>
            <person name="Kidane D.T."/>
            <person name="Mehari Y.T."/>
            <person name="Rice F.C."/>
            <person name="Arivett B.A."/>
            <person name="Farone A.L."/>
            <person name="Berk S.G."/>
            <person name="Farone M.B."/>
        </authorList>
    </citation>
    <scope>NUCLEOTIDE SEQUENCE</scope>
    <source>
        <strain evidence="15">HT99</strain>
    </source>
</reference>
<dbReference type="EC" id="1.11.1.24" evidence="3"/>
<organism evidence="15 16">
    <name type="scientific">Candidatus Berkiella aquae</name>
    <dbReference type="NCBI Taxonomy" id="295108"/>
    <lineage>
        <taxon>Bacteria</taxon>
        <taxon>Pseudomonadati</taxon>
        <taxon>Pseudomonadota</taxon>
        <taxon>Gammaproteobacteria</taxon>
        <taxon>Candidatus Berkiellales</taxon>
        <taxon>Candidatus Berkiellaceae</taxon>
        <taxon>Candidatus Berkiella</taxon>
    </lineage>
</organism>
<feature type="active site" description="Cysteine sulfenic acid (-SOH) intermediate; for peroxidase activity" evidence="13">
    <location>
        <position position="43"/>
    </location>
</feature>
<reference evidence="15" key="1">
    <citation type="journal article" date="2016" name="Genome Announc.">
        <title>Draft Genome Sequences of Two Novel Amoeba-Resistant Intranuclear Bacteria, 'Candidatus Berkiella cookevillensis' and 'Candidatus Berkiella aquae'.</title>
        <authorList>
            <person name="Mehari Y.T."/>
            <person name="Arivett B.A."/>
            <person name="Farone A.L."/>
            <person name="Gunderson J.H."/>
            <person name="Farone M.B."/>
        </authorList>
    </citation>
    <scope>NUCLEOTIDE SEQUENCE</scope>
    <source>
        <strain evidence="15">HT99</strain>
    </source>
</reference>
<evidence type="ECO:0000256" key="12">
    <source>
        <dbReference type="ARBA" id="ARBA00049091"/>
    </source>
</evidence>
<keyword evidence="4" id="KW-0575">Peroxidase</keyword>